<dbReference type="OrthoDB" id="4943146at2"/>
<dbReference type="Proteomes" id="UP000244893">
    <property type="component" value="Unassembled WGS sequence"/>
</dbReference>
<gene>
    <name evidence="1" type="ORF">DDQ50_16740</name>
</gene>
<proteinExistence type="predicted"/>
<dbReference type="EMBL" id="QEOP01000006">
    <property type="protein sequence ID" value="PVZ93170.1"/>
    <property type="molecule type" value="Genomic_DNA"/>
</dbReference>
<protein>
    <submittedName>
        <fullName evidence="1">Uncharacterized protein</fullName>
    </submittedName>
</protein>
<evidence type="ECO:0000313" key="1">
    <source>
        <dbReference type="EMBL" id="PVZ93170.1"/>
    </source>
</evidence>
<name>A0A2V1HQC3_9MICO</name>
<reference evidence="1 2" key="1">
    <citation type="submission" date="2018-05" db="EMBL/GenBank/DDBJ databases">
        <title>Amnibacterium sp. M8JJ-5, whole genome shotgun sequence.</title>
        <authorList>
            <person name="Tuo L."/>
        </authorList>
    </citation>
    <scope>NUCLEOTIDE SEQUENCE [LARGE SCALE GENOMIC DNA]</scope>
    <source>
        <strain evidence="1 2">M8JJ-5</strain>
    </source>
</reference>
<accession>A0A2V1HQC3</accession>
<dbReference type="RefSeq" id="WP_116757936.1">
    <property type="nucleotide sequence ID" value="NZ_JBHUEX010000003.1"/>
</dbReference>
<evidence type="ECO:0000313" key="2">
    <source>
        <dbReference type="Proteomes" id="UP000244893"/>
    </source>
</evidence>
<keyword evidence="2" id="KW-1185">Reference proteome</keyword>
<organism evidence="1 2">
    <name type="scientific">Amnibacterium flavum</name>
    <dbReference type="NCBI Taxonomy" id="2173173"/>
    <lineage>
        <taxon>Bacteria</taxon>
        <taxon>Bacillati</taxon>
        <taxon>Actinomycetota</taxon>
        <taxon>Actinomycetes</taxon>
        <taxon>Micrococcales</taxon>
        <taxon>Microbacteriaceae</taxon>
        <taxon>Amnibacterium</taxon>
    </lineage>
</organism>
<comment type="caution">
    <text evidence="1">The sequence shown here is derived from an EMBL/GenBank/DDBJ whole genome shotgun (WGS) entry which is preliminary data.</text>
</comment>
<sequence length="100" mass="11176">MGVNKRYGSDITYAAIAESVLRPKPISLSSTEIGNEIRDADPNAVIAWIPFRTEESVQVEGRVIAYTDRACLVEFTERNGLTHRVWVWAGAVERKPSRDA</sequence>
<dbReference type="AlphaFoldDB" id="A0A2V1HQC3"/>